<feature type="region of interest" description="Disordered" evidence="1">
    <location>
        <begin position="81"/>
        <end position="133"/>
    </location>
</feature>
<reference evidence="2" key="1">
    <citation type="submission" date="2022-07" db="EMBL/GenBank/DDBJ databases">
        <title>The genome of Lyophyllum shimeji provides insight into the initial evolution of ectomycorrhizal fungal genome.</title>
        <authorList>
            <person name="Kobayashi Y."/>
            <person name="Shibata T."/>
            <person name="Hirakawa H."/>
            <person name="Shigenobu S."/>
            <person name="Nishiyama T."/>
            <person name="Yamada A."/>
            <person name="Hasebe M."/>
            <person name="Kawaguchi M."/>
        </authorList>
    </citation>
    <scope>NUCLEOTIDE SEQUENCE</scope>
    <source>
        <strain evidence="2">AT787</strain>
    </source>
</reference>
<dbReference type="Proteomes" id="UP001063166">
    <property type="component" value="Unassembled WGS sequence"/>
</dbReference>
<gene>
    <name evidence="2" type="ORF">LshimejAT787_0107700</name>
</gene>
<keyword evidence="3" id="KW-1185">Reference proteome</keyword>
<proteinExistence type="predicted"/>
<dbReference type="OrthoDB" id="514070at2759"/>
<sequence>MTDIQHLKIPLPKFLKVFTSNNVPVPKAMALSAKIYKQYNTPAQLAQLDDIKLVTAGVDNKDDRKAVLAALRETGYLPKDARKKLTKKNEDSAVDGGPSAGPSTPSAIQAVTTPPKRKRKRAEDSNDLLPKGPIDEAATYGSLDFGEVFDEQILKNKSTVVNRAPLMMAWATVVAERLGFRREEALSIASVYTEMNAVMKGVSLGIYESGKERGMEAVKGGSQSYIELMGRRYVHCMNFSVTYPFSTSERMWLLRIPLYQTQTQQWRALSNGSPVKPSTAFSYISRAFRQTTPWIVGALKLLADSFSPEELNNVAWGLYAEFRPTVDRWGARSEVHCSEILDLRKKDAAPAQHVTKAEDIIKHEDAAEVKEEQTDGLTPARKKAKPLSLEEYEAALDDGFNYDDVDLDLDKT</sequence>
<evidence type="ECO:0000313" key="2">
    <source>
        <dbReference type="EMBL" id="GLB33886.1"/>
    </source>
</evidence>
<evidence type="ECO:0000256" key="1">
    <source>
        <dbReference type="SAM" id="MobiDB-lite"/>
    </source>
</evidence>
<name>A0A9P3PEA5_LYOSH</name>
<comment type="caution">
    <text evidence="2">The sequence shown here is derived from an EMBL/GenBank/DDBJ whole genome shotgun (WGS) entry which is preliminary data.</text>
</comment>
<dbReference type="EMBL" id="BRPK01000001">
    <property type="protein sequence ID" value="GLB33886.1"/>
    <property type="molecule type" value="Genomic_DNA"/>
</dbReference>
<feature type="compositionally biased region" description="Polar residues" evidence="1">
    <location>
        <begin position="101"/>
        <end position="112"/>
    </location>
</feature>
<organism evidence="2 3">
    <name type="scientific">Lyophyllum shimeji</name>
    <name type="common">Hon-shimeji</name>
    <name type="synonym">Tricholoma shimeji</name>
    <dbReference type="NCBI Taxonomy" id="47721"/>
    <lineage>
        <taxon>Eukaryota</taxon>
        <taxon>Fungi</taxon>
        <taxon>Dikarya</taxon>
        <taxon>Basidiomycota</taxon>
        <taxon>Agaricomycotina</taxon>
        <taxon>Agaricomycetes</taxon>
        <taxon>Agaricomycetidae</taxon>
        <taxon>Agaricales</taxon>
        <taxon>Tricholomatineae</taxon>
        <taxon>Lyophyllaceae</taxon>
        <taxon>Lyophyllum</taxon>
    </lineage>
</organism>
<dbReference type="AlphaFoldDB" id="A0A9P3PEA5"/>
<accession>A0A9P3PEA5</accession>
<protein>
    <submittedName>
        <fullName evidence="2">Uncharacterized protein</fullName>
    </submittedName>
</protein>
<evidence type="ECO:0000313" key="3">
    <source>
        <dbReference type="Proteomes" id="UP001063166"/>
    </source>
</evidence>